<keyword evidence="3" id="KW-1185">Reference proteome</keyword>
<dbReference type="EMBL" id="CP155571">
    <property type="protein sequence ID" value="XFO74023.1"/>
    <property type="molecule type" value="Genomic_DNA"/>
</dbReference>
<evidence type="ECO:0000313" key="3">
    <source>
        <dbReference type="Proteomes" id="UP000216052"/>
    </source>
</evidence>
<protein>
    <recommendedName>
        <fullName evidence="4">Chromosome partition protein Smc</fullName>
    </recommendedName>
</protein>
<dbReference type="Proteomes" id="UP000216052">
    <property type="component" value="Chromosome"/>
</dbReference>
<name>A0ABZ3J7I9_SPOA4</name>
<sequence>MSEERFDRLEKMLIQHQNQLNQMQTMMEQLIKMVGHNNAVTEELCERVDKLETRFDNLETRFDKLETRFDNLETRFDNLETRFDNLEARFDNLETRLDNHELQTQAGFQGLTAMVNLLGEKLDAIPRLEAKLDILNNRLLETETDVRLLKKAL</sequence>
<keyword evidence="1" id="KW-0175">Coiled coil</keyword>
<accession>A0ABZ3J7I9</accession>
<proteinExistence type="predicted"/>
<dbReference type="Gene3D" id="1.20.5.170">
    <property type="match status" value="1"/>
</dbReference>
<dbReference type="SUPFAM" id="SSF57997">
    <property type="entry name" value="Tropomyosin"/>
    <property type="match status" value="1"/>
</dbReference>
<reference evidence="2" key="1">
    <citation type="submission" date="2024-05" db="EMBL/GenBank/DDBJ databases">
        <title>Isolation and characterization of Sporomusa carbonis sp. nov., a carboxydotrophic hydrogenogen in the genus of Sporomusa isolated from a charcoal burning pile.</title>
        <authorList>
            <person name="Boeer T."/>
            <person name="Rosenbaum F."/>
            <person name="Eysell L."/>
            <person name="Mueller V."/>
            <person name="Daniel R."/>
            <person name="Poehlein A."/>
        </authorList>
    </citation>
    <scope>NUCLEOTIDE SEQUENCE [LARGE SCALE GENOMIC DNA]</scope>
    <source>
        <strain evidence="2">DSM 3132</strain>
    </source>
</reference>
<dbReference type="RefSeq" id="WP_093796298.1">
    <property type="nucleotide sequence ID" value="NZ_CP155571.1"/>
</dbReference>
<feature type="coiled-coil region" evidence="1">
    <location>
        <begin position="6"/>
        <end position="152"/>
    </location>
</feature>
<evidence type="ECO:0008006" key="4">
    <source>
        <dbReference type="Google" id="ProtNLM"/>
    </source>
</evidence>
<evidence type="ECO:0000256" key="1">
    <source>
        <dbReference type="SAM" id="Coils"/>
    </source>
</evidence>
<organism evidence="2 3">
    <name type="scientific">Sporomusa acidovorans (strain ATCC 49682 / DSM 3132 / Mol)</name>
    <dbReference type="NCBI Taxonomy" id="1123286"/>
    <lineage>
        <taxon>Bacteria</taxon>
        <taxon>Bacillati</taxon>
        <taxon>Bacillota</taxon>
        <taxon>Negativicutes</taxon>
        <taxon>Selenomonadales</taxon>
        <taxon>Sporomusaceae</taxon>
        <taxon>Sporomusa</taxon>
    </lineage>
</organism>
<dbReference type="Gene3D" id="1.20.5.110">
    <property type="match status" value="1"/>
</dbReference>
<evidence type="ECO:0000313" key="2">
    <source>
        <dbReference type="EMBL" id="XFO74023.1"/>
    </source>
</evidence>
<gene>
    <name evidence="2" type="ORF">SPACI_041320</name>
</gene>